<organism evidence="2 3">
    <name type="scientific">Drosophila navojoa</name>
    <name type="common">Fruit fly</name>
    <dbReference type="NCBI Taxonomy" id="7232"/>
    <lineage>
        <taxon>Eukaryota</taxon>
        <taxon>Metazoa</taxon>
        <taxon>Ecdysozoa</taxon>
        <taxon>Arthropoda</taxon>
        <taxon>Hexapoda</taxon>
        <taxon>Insecta</taxon>
        <taxon>Pterygota</taxon>
        <taxon>Neoptera</taxon>
        <taxon>Endopterygota</taxon>
        <taxon>Diptera</taxon>
        <taxon>Brachycera</taxon>
        <taxon>Muscomorpha</taxon>
        <taxon>Ephydroidea</taxon>
        <taxon>Drosophilidae</taxon>
        <taxon>Drosophila</taxon>
    </lineage>
</organism>
<proteinExistence type="predicted"/>
<dbReference type="EMBL" id="LSRL02000004">
    <property type="protein sequence ID" value="TDG52263.1"/>
    <property type="molecule type" value="Genomic_DNA"/>
</dbReference>
<evidence type="ECO:0000256" key="1">
    <source>
        <dbReference type="SAM" id="Phobius"/>
    </source>
</evidence>
<keyword evidence="1" id="KW-0812">Transmembrane</keyword>
<dbReference type="AlphaFoldDB" id="A0A484BU90"/>
<sequence>MPQCGTKTLSSPVFLFRQSQLLSRLSASCDSEQLATCLKVSAAPQQLLLLLMLLVLLLLEPYLEFISYFTCRRNYCRHGGYLLAGPGRHRCTAAAMSTAYTSRPVPGARSWTLFKELCVRWLEMFHKYTGPWLATQQQQQRLHFAYKSKSACHKVATTLQLR</sequence>
<accession>A0A484BU90</accession>
<gene>
    <name evidence="2" type="ORF">AWZ03_001093</name>
</gene>
<protein>
    <submittedName>
        <fullName evidence="2">Uncharacterized protein</fullName>
    </submittedName>
</protein>
<dbReference type="Proteomes" id="UP000295192">
    <property type="component" value="Unassembled WGS sequence"/>
</dbReference>
<keyword evidence="3" id="KW-1185">Reference proteome</keyword>
<name>A0A484BU90_DRONA</name>
<feature type="transmembrane region" description="Helical" evidence="1">
    <location>
        <begin position="47"/>
        <end position="69"/>
    </location>
</feature>
<keyword evidence="1" id="KW-1133">Transmembrane helix</keyword>
<keyword evidence="1" id="KW-0472">Membrane</keyword>
<comment type="caution">
    <text evidence="2">The sequence shown here is derived from an EMBL/GenBank/DDBJ whole genome shotgun (WGS) entry which is preliminary data.</text>
</comment>
<evidence type="ECO:0000313" key="3">
    <source>
        <dbReference type="Proteomes" id="UP000295192"/>
    </source>
</evidence>
<reference evidence="2 3" key="1">
    <citation type="journal article" date="2019" name="J. Hered.">
        <title>An Improved Genome Assembly for Drosophila navojoa, the Basal Species in the mojavensis Cluster.</title>
        <authorList>
            <person name="Vanderlinde T."/>
            <person name="Dupim E.G."/>
            <person name="Nazario-Yepiz N.O."/>
            <person name="Carvalho A.B."/>
        </authorList>
    </citation>
    <scope>NUCLEOTIDE SEQUENCE [LARGE SCALE GENOMIC DNA]</scope>
    <source>
        <strain evidence="2">Navoj_Jal97</strain>
        <tissue evidence="2">Whole organism</tissue>
    </source>
</reference>
<evidence type="ECO:0000313" key="2">
    <source>
        <dbReference type="EMBL" id="TDG52263.1"/>
    </source>
</evidence>